<protein>
    <submittedName>
        <fullName evidence="1">Uncharacterized protein</fullName>
    </submittedName>
</protein>
<name>A0A8H5P9L4_9HYPO</name>
<sequence length="201" mass="22749">MDLMREKLAEIDVILERPEDCNEDKIAPSLIKLIKEAWFPIEKSGPQWLQTISCYYSLMAERTKALKALDVSVKISEFDFLLISKNPILDQEIEMLDWLTSLLARNPDLESWYDMSGSSSTGTTNPWEVWRPKGELIEGRRHQSSRSSSRVSNVNLPGFNSSSVPSRAYLIQISESGSHLKCVQVLAFCGANNWCRSDSST</sequence>
<reference evidence="1 2" key="1">
    <citation type="submission" date="2020-05" db="EMBL/GenBank/DDBJ databases">
        <title>Identification and distribution of gene clusters putatively required for synthesis of sphingolipid metabolism inhibitors in phylogenetically diverse species of the filamentous fungus Fusarium.</title>
        <authorList>
            <person name="Kim H.-S."/>
            <person name="Busman M."/>
            <person name="Brown D.W."/>
            <person name="Divon H."/>
            <person name="Uhlig S."/>
            <person name="Proctor R.H."/>
        </authorList>
    </citation>
    <scope>NUCLEOTIDE SEQUENCE [LARGE SCALE GENOMIC DNA]</scope>
    <source>
        <strain evidence="1 2">NRRL 36939</strain>
    </source>
</reference>
<evidence type="ECO:0000313" key="1">
    <source>
        <dbReference type="EMBL" id="KAF5592536.1"/>
    </source>
</evidence>
<evidence type="ECO:0000313" key="2">
    <source>
        <dbReference type="Proteomes" id="UP000546213"/>
    </source>
</evidence>
<organism evidence="1 2">
    <name type="scientific">Fusarium pseudocircinatum</name>
    <dbReference type="NCBI Taxonomy" id="56676"/>
    <lineage>
        <taxon>Eukaryota</taxon>
        <taxon>Fungi</taxon>
        <taxon>Dikarya</taxon>
        <taxon>Ascomycota</taxon>
        <taxon>Pezizomycotina</taxon>
        <taxon>Sordariomycetes</taxon>
        <taxon>Hypocreomycetidae</taxon>
        <taxon>Hypocreales</taxon>
        <taxon>Nectriaceae</taxon>
        <taxon>Fusarium</taxon>
        <taxon>Fusarium fujikuroi species complex</taxon>
    </lineage>
</organism>
<dbReference type="AlphaFoldDB" id="A0A8H5P9L4"/>
<accession>A0A8H5P9L4</accession>
<dbReference type="Proteomes" id="UP000546213">
    <property type="component" value="Unassembled WGS sequence"/>
</dbReference>
<dbReference type="EMBL" id="JAAOAS010000118">
    <property type="protein sequence ID" value="KAF5592536.1"/>
    <property type="molecule type" value="Genomic_DNA"/>
</dbReference>
<gene>
    <name evidence="1" type="ORF">FPCIR_5648</name>
</gene>
<keyword evidence="2" id="KW-1185">Reference proteome</keyword>
<proteinExistence type="predicted"/>
<comment type="caution">
    <text evidence="1">The sequence shown here is derived from an EMBL/GenBank/DDBJ whole genome shotgun (WGS) entry which is preliminary data.</text>
</comment>
<dbReference type="OrthoDB" id="5097472at2759"/>